<evidence type="ECO:0000256" key="16">
    <source>
        <dbReference type="ARBA" id="ARBA00023209"/>
    </source>
</evidence>
<organism evidence="20">
    <name type="scientific">Hellea balneolensis</name>
    <dbReference type="NCBI Taxonomy" id="287478"/>
    <lineage>
        <taxon>Bacteria</taxon>
        <taxon>Pseudomonadati</taxon>
        <taxon>Pseudomonadota</taxon>
        <taxon>Alphaproteobacteria</taxon>
        <taxon>Maricaulales</taxon>
        <taxon>Robiginitomaculaceae</taxon>
        <taxon>Hellea</taxon>
    </lineage>
</organism>
<feature type="transmembrane region" description="Helical" evidence="19">
    <location>
        <begin position="210"/>
        <end position="228"/>
    </location>
</feature>
<reference evidence="20" key="1">
    <citation type="journal article" date="2020" name="mSystems">
        <title>Genome- and Community-Level Interaction Insights into Carbon Utilization and Element Cycling Functions of Hydrothermarchaeota in Hydrothermal Sediment.</title>
        <authorList>
            <person name="Zhou Z."/>
            <person name="Liu Y."/>
            <person name="Xu W."/>
            <person name="Pan J."/>
            <person name="Luo Z.H."/>
            <person name="Li M."/>
        </authorList>
    </citation>
    <scope>NUCLEOTIDE SEQUENCE [LARGE SCALE GENOMIC DNA]</scope>
    <source>
        <strain evidence="20">HyVt-485</strain>
    </source>
</reference>
<dbReference type="UniPathway" id="UPA00557">
    <property type="reaction ID" value="UER00614"/>
</dbReference>
<evidence type="ECO:0000256" key="9">
    <source>
        <dbReference type="ARBA" id="ARBA00022516"/>
    </source>
</evidence>
<evidence type="ECO:0000256" key="12">
    <source>
        <dbReference type="ARBA" id="ARBA00022695"/>
    </source>
</evidence>
<keyword evidence="8" id="KW-1003">Cell membrane</keyword>
<dbReference type="EC" id="2.7.7.41" evidence="6 18"/>
<accession>A0A7C5LZK0</accession>
<feature type="transmembrane region" description="Helical" evidence="19">
    <location>
        <begin position="24"/>
        <end position="54"/>
    </location>
</feature>
<dbReference type="Pfam" id="PF01148">
    <property type="entry name" value="CTP_transf_1"/>
    <property type="match status" value="1"/>
</dbReference>
<keyword evidence="13 19" id="KW-1133">Transmembrane helix</keyword>
<dbReference type="Proteomes" id="UP000885830">
    <property type="component" value="Unassembled WGS sequence"/>
</dbReference>
<feature type="transmembrane region" description="Helical" evidence="19">
    <location>
        <begin position="144"/>
        <end position="163"/>
    </location>
</feature>
<evidence type="ECO:0000256" key="8">
    <source>
        <dbReference type="ARBA" id="ARBA00022475"/>
    </source>
</evidence>
<keyword evidence="14" id="KW-0443">Lipid metabolism</keyword>
<keyword evidence="10 18" id="KW-0808">Transferase</keyword>
<evidence type="ECO:0000256" key="6">
    <source>
        <dbReference type="ARBA" id="ARBA00012487"/>
    </source>
</evidence>
<keyword evidence="11 18" id="KW-0812">Transmembrane</keyword>
<comment type="caution">
    <text evidence="20">The sequence shown here is derived from an EMBL/GenBank/DDBJ whole genome shotgun (WGS) entry which is preliminary data.</text>
</comment>
<dbReference type="EMBL" id="DRMJ01000174">
    <property type="protein sequence ID" value="HHL42672.1"/>
    <property type="molecule type" value="Genomic_DNA"/>
</dbReference>
<keyword evidence="17" id="KW-1208">Phospholipid metabolism</keyword>
<dbReference type="PROSITE" id="PS01315">
    <property type="entry name" value="CDS"/>
    <property type="match status" value="1"/>
</dbReference>
<comment type="similarity">
    <text evidence="5 18">Belongs to the CDS family.</text>
</comment>
<feature type="transmembrane region" description="Helical" evidence="19">
    <location>
        <begin position="90"/>
        <end position="107"/>
    </location>
</feature>
<keyword evidence="16" id="KW-0594">Phospholipid biosynthesis</keyword>
<evidence type="ECO:0000256" key="1">
    <source>
        <dbReference type="ARBA" id="ARBA00001698"/>
    </source>
</evidence>
<evidence type="ECO:0000256" key="14">
    <source>
        <dbReference type="ARBA" id="ARBA00023098"/>
    </source>
</evidence>
<evidence type="ECO:0000256" key="15">
    <source>
        <dbReference type="ARBA" id="ARBA00023136"/>
    </source>
</evidence>
<comment type="pathway">
    <text evidence="3 18">Phospholipid metabolism; CDP-diacylglycerol biosynthesis; CDP-diacylglycerol from sn-glycerol 3-phosphate: step 3/3.</text>
</comment>
<evidence type="ECO:0000256" key="4">
    <source>
        <dbReference type="ARBA" id="ARBA00005189"/>
    </source>
</evidence>
<evidence type="ECO:0000256" key="13">
    <source>
        <dbReference type="ARBA" id="ARBA00022989"/>
    </source>
</evidence>
<comment type="subcellular location">
    <subcellularLocation>
        <location evidence="2">Cell membrane</location>
        <topology evidence="2">Multi-pass membrane protein</topology>
    </subcellularLocation>
</comment>
<keyword evidence="12 18" id="KW-0548">Nucleotidyltransferase</keyword>
<dbReference type="InterPro" id="IPR000374">
    <property type="entry name" value="PC_trans"/>
</dbReference>
<keyword evidence="15 19" id="KW-0472">Membrane</keyword>
<comment type="catalytic activity">
    <reaction evidence="1 18">
        <text>a 1,2-diacyl-sn-glycero-3-phosphate + CTP + H(+) = a CDP-1,2-diacyl-sn-glycerol + diphosphate</text>
        <dbReference type="Rhea" id="RHEA:16229"/>
        <dbReference type="ChEBI" id="CHEBI:15378"/>
        <dbReference type="ChEBI" id="CHEBI:33019"/>
        <dbReference type="ChEBI" id="CHEBI:37563"/>
        <dbReference type="ChEBI" id="CHEBI:58332"/>
        <dbReference type="ChEBI" id="CHEBI:58608"/>
        <dbReference type="EC" id="2.7.7.41"/>
    </reaction>
</comment>
<feature type="transmembrane region" description="Helical" evidence="19">
    <location>
        <begin position="66"/>
        <end position="84"/>
    </location>
</feature>
<feature type="transmembrane region" description="Helical" evidence="19">
    <location>
        <begin position="114"/>
        <end position="132"/>
    </location>
</feature>
<protein>
    <recommendedName>
        <fullName evidence="7 18">Phosphatidate cytidylyltransferase</fullName>
        <ecNumber evidence="6 18">2.7.7.41</ecNumber>
    </recommendedName>
</protein>
<sequence length="282" mass="29933">MTAHATKPSESRFKSLGIRAVTGIVLLGLCGIPVYFGGWLFSGFVSLVALRMIWEWVRMTETNPGVLAYGIPILSALIAVYFAQLGQYQYVFLTILVGSIIALLNTLRRRQRLISGLGIVYTVLPCIAAIWLRGMETGFVSSGFAKLAFVVLVVVAADSFAYLGGSILKGPKFAPKISPNKTWSGFFSGFIGASIIGGIAGMVIGFGFPYGLVLAAPVIIASVVGDLFESAIKRHLNVKDSGGVLPGHGGVLDRVDSLMMALVLASCVIYIWPTVWPAIGAG</sequence>
<dbReference type="GO" id="GO:0016024">
    <property type="term" value="P:CDP-diacylglycerol biosynthetic process"/>
    <property type="evidence" value="ECO:0007669"/>
    <property type="project" value="UniProtKB-UniPathway"/>
</dbReference>
<dbReference type="PANTHER" id="PTHR46382:SF1">
    <property type="entry name" value="PHOSPHATIDATE CYTIDYLYLTRANSFERASE"/>
    <property type="match status" value="1"/>
</dbReference>
<evidence type="ECO:0000256" key="19">
    <source>
        <dbReference type="SAM" id="Phobius"/>
    </source>
</evidence>
<feature type="transmembrane region" description="Helical" evidence="19">
    <location>
        <begin position="258"/>
        <end position="279"/>
    </location>
</feature>
<comment type="pathway">
    <text evidence="4">Lipid metabolism.</text>
</comment>
<evidence type="ECO:0000256" key="2">
    <source>
        <dbReference type="ARBA" id="ARBA00004651"/>
    </source>
</evidence>
<dbReference type="GO" id="GO:0004605">
    <property type="term" value="F:phosphatidate cytidylyltransferase activity"/>
    <property type="evidence" value="ECO:0007669"/>
    <property type="project" value="UniProtKB-EC"/>
</dbReference>
<feature type="transmembrane region" description="Helical" evidence="19">
    <location>
        <begin position="183"/>
        <end position="204"/>
    </location>
</feature>
<evidence type="ECO:0000256" key="3">
    <source>
        <dbReference type="ARBA" id="ARBA00005119"/>
    </source>
</evidence>
<dbReference type="PANTHER" id="PTHR46382">
    <property type="entry name" value="PHOSPHATIDATE CYTIDYLYLTRANSFERASE"/>
    <property type="match status" value="1"/>
</dbReference>
<keyword evidence="9" id="KW-0444">Lipid biosynthesis</keyword>
<name>A0A7C5LZK0_9PROT</name>
<evidence type="ECO:0000256" key="7">
    <source>
        <dbReference type="ARBA" id="ARBA00019373"/>
    </source>
</evidence>
<evidence type="ECO:0000313" key="20">
    <source>
        <dbReference type="EMBL" id="HHL42672.1"/>
    </source>
</evidence>
<dbReference type="GO" id="GO:0005886">
    <property type="term" value="C:plasma membrane"/>
    <property type="evidence" value="ECO:0007669"/>
    <property type="project" value="UniProtKB-SubCell"/>
</dbReference>
<dbReference type="AlphaFoldDB" id="A0A7C5LZK0"/>
<evidence type="ECO:0000256" key="10">
    <source>
        <dbReference type="ARBA" id="ARBA00022679"/>
    </source>
</evidence>
<proteinExistence type="inferred from homology"/>
<evidence type="ECO:0000256" key="11">
    <source>
        <dbReference type="ARBA" id="ARBA00022692"/>
    </source>
</evidence>
<gene>
    <name evidence="20" type="ORF">ENJ42_03565</name>
</gene>
<evidence type="ECO:0000256" key="17">
    <source>
        <dbReference type="ARBA" id="ARBA00023264"/>
    </source>
</evidence>
<evidence type="ECO:0000256" key="18">
    <source>
        <dbReference type="RuleBase" id="RU003938"/>
    </source>
</evidence>
<evidence type="ECO:0000256" key="5">
    <source>
        <dbReference type="ARBA" id="ARBA00010185"/>
    </source>
</evidence>